<evidence type="ECO:0000256" key="1">
    <source>
        <dbReference type="SAM" id="SignalP"/>
    </source>
</evidence>
<accession>A0AAV1I150</accession>
<dbReference type="PANTHER" id="PTHR35285">
    <property type="entry name" value="2-C-METHYL-D-ERYTHRITOL 4-PHOSPHATE CYTIDYLYLTRANSFERASE"/>
    <property type="match status" value="1"/>
</dbReference>
<protein>
    <submittedName>
        <fullName evidence="2">Uncharacterized protein</fullName>
    </submittedName>
</protein>
<dbReference type="PANTHER" id="PTHR35285:SF1">
    <property type="entry name" value="2-C-METHYL-D-ERYTHRITOL 4-PHOSPHATE CYTIDYLYLTRANSFERASE"/>
    <property type="match status" value="1"/>
</dbReference>
<evidence type="ECO:0000313" key="3">
    <source>
        <dbReference type="Proteomes" id="UP001314263"/>
    </source>
</evidence>
<reference evidence="2 3" key="1">
    <citation type="submission" date="2023-10" db="EMBL/GenBank/DDBJ databases">
        <authorList>
            <person name="Maclean D."/>
            <person name="Macfadyen A."/>
        </authorList>
    </citation>
    <scope>NUCLEOTIDE SEQUENCE [LARGE SCALE GENOMIC DNA]</scope>
</reference>
<dbReference type="EMBL" id="CAUYUE010000004">
    <property type="protein sequence ID" value="CAK0760825.1"/>
    <property type="molecule type" value="Genomic_DNA"/>
</dbReference>
<evidence type="ECO:0000313" key="2">
    <source>
        <dbReference type="EMBL" id="CAK0760825.1"/>
    </source>
</evidence>
<feature type="chain" id="PRO_5043807761" evidence="1">
    <location>
        <begin position="24"/>
        <end position="306"/>
    </location>
</feature>
<proteinExistence type="predicted"/>
<dbReference type="Proteomes" id="UP001314263">
    <property type="component" value="Unassembled WGS sequence"/>
</dbReference>
<keyword evidence="1" id="KW-0732">Signal</keyword>
<organism evidence="2 3">
    <name type="scientific">Coccomyxa viridis</name>
    <dbReference type="NCBI Taxonomy" id="1274662"/>
    <lineage>
        <taxon>Eukaryota</taxon>
        <taxon>Viridiplantae</taxon>
        <taxon>Chlorophyta</taxon>
        <taxon>core chlorophytes</taxon>
        <taxon>Trebouxiophyceae</taxon>
        <taxon>Trebouxiophyceae incertae sedis</taxon>
        <taxon>Coccomyxaceae</taxon>
        <taxon>Coccomyxa</taxon>
    </lineage>
</organism>
<dbReference type="AlphaFoldDB" id="A0AAV1I150"/>
<keyword evidence="3" id="KW-1185">Reference proteome</keyword>
<comment type="caution">
    <text evidence="2">The sequence shown here is derived from an EMBL/GenBank/DDBJ whole genome shotgun (WGS) entry which is preliminary data.</text>
</comment>
<name>A0AAV1I150_9CHLO</name>
<gene>
    <name evidence="2" type="ORF">CVIRNUC_002803</name>
</gene>
<feature type="signal peptide" evidence="1">
    <location>
        <begin position="1"/>
        <end position="23"/>
    </location>
</feature>
<sequence length="306" mass="32620">MHRRVLPSLVVVVLTLTCASTEAKQLPQLQRGPVYLWSDQSYIASDSVGLTSRAWYETASVRGVTKQLLSSLLGGSKVRVAAQPLLNATHLLQQPPKTVVVLVGSQIPRSGDDAVQQGLQGFLDAASSSLALPNVLHKAASHASSEMLSLLQAEEGADSVQVLGDCEGAGSAGKASTEAFKALQQSTQMSKVILMCSSEETGQAELQLLAQVQKALKDSAQPHVMVYAVQPHAGEASPTRRSLLAVGRKSRRDFVCDAPCQAQVKLIEGVILAVNLIAAIWIGSWMMNALGTPTRFETPKEGMQRE</sequence>